<evidence type="ECO:0000313" key="12">
    <source>
        <dbReference type="Proteomes" id="UP000835052"/>
    </source>
</evidence>
<evidence type="ECO:0000259" key="10">
    <source>
        <dbReference type="Pfam" id="PF25041"/>
    </source>
</evidence>
<comment type="similarity">
    <text evidence="2">Belongs to the UFL1 family.</text>
</comment>
<dbReference type="Pfam" id="PF09743">
    <property type="entry name" value="E3_UFM1_ligase"/>
    <property type="match status" value="1"/>
</dbReference>
<evidence type="ECO:0000256" key="2">
    <source>
        <dbReference type="ARBA" id="ARBA00010789"/>
    </source>
</evidence>
<dbReference type="Proteomes" id="UP000835052">
    <property type="component" value="Unassembled WGS sequence"/>
</dbReference>
<reference evidence="11" key="1">
    <citation type="submission" date="2020-10" db="EMBL/GenBank/DDBJ databases">
        <authorList>
            <person name="Kikuchi T."/>
        </authorList>
    </citation>
    <scope>NUCLEOTIDE SEQUENCE</scope>
    <source>
        <strain evidence="11">NKZ352</strain>
    </source>
</reference>
<dbReference type="AlphaFoldDB" id="A0A8S1H8I2"/>
<dbReference type="OrthoDB" id="10258297at2759"/>
<comment type="caution">
    <text evidence="11">The sequence shown here is derived from an EMBL/GenBank/DDBJ whole genome shotgun (WGS) entry which is preliminary data.</text>
</comment>
<dbReference type="GO" id="GO:0034976">
    <property type="term" value="P:response to endoplasmic reticulum stress"/>
    <property type="evidence" value="ECO:0007669"/>
    <property type="project" value="TreeGrafter"/>
</dbReference>
<dbReference type="InterPro" id="IPR056761">
    <property type="entry name" value="Ufl1-like_C"/>
</dbReference>
<dbReference type="GO" id="GO:0005789">
    <property type="term" value="C:endoplasmic reticulum membrane"/>
    <property type="evidence" value="ECO:0007669"/>
    <property type="project" value="TreeGrafter"/>
</dbReference>
<feature type="compositionally biased region" description="Basic and acidic residues" evidence="7">
    <location>
        <begin position="382"/>
        <end position="394"/>
    </location>
</feature>
<feature type="domain" description="E3 UFM1-protein ligase 1-like" evidence="9">
    <location>
        <begin position="506"/>
        <end position="617"/>
    </location>
</feature>
<evidence type="ECO:0000259" key="8">
    <source>
        <dbReference type="Pfam" id="PF09743"/>
    </source>
</evidence>
<dbReference type="GO" id="GO:0032434">
    <property type="term" value="P:regulation of proteasomal ubiquitin-dependent protein catabolic process"/>
    <property type="evidence" value="ECO:0007669"/>
    <property type="project" value="TreeGrafter"/>
</dbReference>
<dbReference type="Pfam" id="PF25041">
    <property type="entry name" value="UFL1_C"/>
    <property type="match status" value="1"/>
</dbReference>
<dbReference type="EMBL" id="CAJGYM010000020">
    <property type="protein sequence ID" value="CAD6191221.1"/>
    <property type="molecule type" value="Genomic_DNA"/>
</dbReference>
<dbReference type="InterPro" id="IPR056580">
    <property type="entry name" value="Ufl1_dom"/>
</dbReference>
<feature type="region of interest" description="Disordered" evidence="7">
    <location>
        <begin position="382"/>
        <end position="447"/>
    </location>
</feature>
<dbReference type="InterPro" id="IPR018611">
    <property type="entry name" value="Ufl1"/>
</dbReference>
<evidence type="ECO:0000313" key="11">
    <source>
        <dbReference type="EMBL" id="CAD6191221.1"/>
    </source>
</evidence>
<evidence type="ECO:0000256" key="3">
    <source>
        <dbReference type="ARBA" id="ARBA00014160"/>
    </source>
</evidence>
<feature type="domain" description="E3 UFM1-protein ligase-like C-terminal" evidence="10">
    <location>
        <begin position="634"/>
        <end position="711"/>
    </location>
</feature>
<dbReference type="InterPro" id="IPR056579">
    <property type="entry name" value="Ufl1_N"/>
</dbReference>
<protein>
    <recommendedName>
        <fullName evidence="3">E3 UFM1-protein ligase 1 homolog</fullName>
    </recommendedName>
    <alternativeName>
        <fullName evidence="6">E3 UFM1-protein transferase 1 homolog</fullName>
    </alternativeName>
</protein>
<dbReference type="PANTHER" id="PTHR31057:SF0">
    <property type="entry name" value="E3 UFM1-PROTEIN LIGASE 1"/>
    <property type="match status" value="1"/>
</dbReference>
<evidence type="ECO:0000256" key="4">
    <source>
        <dbReference type="ARBA" id="ARBA00022679"/>
    </source>
</evidence>
<evidence type="ECO:0000256" key="7">
    <source>
        <dbReference type="SAM" id="MobiDB-lite"/>
    </source>
</evidence>
<evidence type="ECO:0000259" key="9">
    <source>
        <dbReference type="Pfam" id="PF23659"/>
    </source>
</evidence>
<evidence type="ECO:0000256" key="1">
    <source>
        <dbReference type="ARBA" id="ARBA00003950"/>
    </source>
</evidence>
<evidence type="ECO:0000256" key="6">
    <source>
        <dbReference type="ARBA" id="ARBA00030452"/>
    </source>
</evidence>
<name>A0A8S1H8I2_9PELO</name>
<keyword evidence="5" id="KW-0833">Ubl conjugation pathway</keyword>
<dbReference type="GO" id="GO:1990592">
    <property type="term" value="P:protein K69-linked ufmylation"/>
    <property type="evidence" value="ECO:0007669"/>
    <property type="project" value="TreeGrafter"/>
</dbReference>
<dbReference type="Pfam" id="PF23659">
    <property type="entry name" value="UFL1"/>
    <property type="match status" value="1"/>
</dbReference>
<comment type="function">
    <text evidence="1">E3 UFM1-protein ligase that mediates ufmylation of target proteins.</text>
</comment>
<evidence type="ECO:0000256" key="5">
    <source>
        <dbReference type="ARBA" id="ARBA00022786"/>
    </source>
</evidence>
<gene>
    <name evidence="11" type="ORF">CAUJ_LOCUS7140</name>
</gene>
<accession>A0A8S1H8I2</accession>
<keyword evidence="12" id="KW-1185">Reference proteome</keyword>
<keyword evidence="4" id="KW-0808">Transferase</keyword>
<feature type="domain" description="E3 UFM1-protein ligase 1-like N-terminal" evidence="8">
    <location>
        <begin position="6"/>
        <end position="275"/>
    </location>
</feature>
<dbReference type="PANTHER" id="PTHR31057">
    <property type="entry name" value="E3 UFM1-PROTEIN LIGASE 1"/>
    <property type="match status" value="1"/>
</dbReference>
<sequence>MTSWADIQRLASDLQRVQLSQSSKKLSEANCVEVVTKLIEKSLINVVFTRDGQSYITKKHLETEVKNECVAAGGRAPLTDIATSLNVDFDHVDRIAKLVVVEDSAYTLSNGEIFATEYVHQLQSELRNLLEEHGSQTLASLCKQWDLSQELLQSLLLSKLPQDFNGVIDGDTIYTKEFLNSRKMLLRAVLVAITKVTPISTIQQRVALTPKRFWMAMDELIEEAEVPGRIVGSRTSPSCHYSPFVHEMLVNICVQNSLRQNEYLQLGELKKLGVDGVNGVGQILGKQAPKLFAFSSLLLTESLHEQCAAAVKEELQKSKICEVRSVLQAMDIPVDDADADKFGEAFASRENNVLFAEGFLFSNNLLSDATAALEEQIEKKAHEELDRIEKEKKTGSGGKTTKKTEDDEDWGDGKKGGKKKGKSAGGGKAAKPKGAEKNEPSSHSVAISSEELEQWLRDGAVVPEEILDTVVDRISSDVTGQLRKRVAELAATQLTANAQSQKRNLAAIADRAQQIYTSFCSFEASTESFVDPLQFDLKKYLLRNVGVELANGVLAYVTGIDNAHQLKEKQKEETIEELPDVVREPLKKLFSSVKAESLDDFHDAVHDCSLSSTIGIRKADKKARSDFNAKLLSDLRQQVEEQKEPAACLLLVVLFFFAKAGKPLTASGKFVASLIPQLQESCTEETMNLLTSCQKLVVTCMKNKDNEDDKKLLDEAILSLKNLDRN</sequence>
<proteinExistence type="inferred from homology"/>
<organism evidence="11 12">
    <name type="scientific">Caenorhabditis auriculariae</name>
    <dbReference type="NCBI Taxonomy" id="2777116"/>
    <lineage>
        <taxon>Eukaryota</taxon>
        <taxon>Metazoa</taxon>
        <taxon>Ecdysozoa</taxon>
        <taxon>Nematoda</taxon>
        <taxon>Chromadorea</taxon>
        <taxon>Rhabditida</taxon>
        <taxon>Rhabditina</taxon>
        <taxon>Rhabditomorpha</taxon>
        <taxon>Rhabditoidea</taxon>
        <taxon>Rhabditidae</taxon>
        <taxon>Peloderinae</taxon>
        <taxon>Caenorhabditis</taxon>
    </lineage>
</organism>
<dbReference type="GO" id="GO:0061666">
    <property type="term" value="F:UFM1 ligase activity"/>
    <property type="evidence" value="ECO:0007669"/>
    <property type="project" value="InterPro"/>
</dbReference>